<reference evidence="12 13" key="1">
    <citation type="submission" date="2024-06" db="EMBL/GenBank/DDBJ databases">
        <title>A chromosome-level genome assembly of beet webworm, Loxostege sticticalis.</title>
        <authorList>
            <person name="Zhang Y."/>
        </authorList>
    </citation>
    <scope>NUCLEOTIDE SEQUENCE [LARGE SCALE GENOMIC DNA]</scope>
    <source>
        <strain evidence="12">AQ028</strain>
        <tissue evidence="12">Male pupae</tissue>
    </source>
</reference>
<keyword evidence="7" id="KW-1015">Disulfide bond</keyword>
<dbReference type="Gene3D" id="2.60.40.1180">
    <property type="entry name" value="Golgi alpha-mannosidase II"/>
    <property type="match status" value="1"/>
</dbReference>
<dbReference type="Gene3D" id="1.20.1270.50">
    <property type="entry name" value="Glycoside hydrolase family 38, central domain"/>
    <property type="match status" value="2"/>
</dbReference>
<evidence type="ECO:0000256" key="3">
    <source>
        <dbReference type="ARBA" id="ARBA00012752"/>
    </source>
</evidence>
<keyword evidence="5 10" id="KW-0378">Hydrolase</keyword>
<evidence type="ECO:0000313" key="12">
    <source>
        <dbReference type="EMBL" id="KAL0809090.1"/>
    </source>
</evidence>
<dbReference type="SUPFAM" id="SSF88688">
    <property type="entry name" value="Families 57/38 glycoside transferase middle domain"/>
    <property type="match status" value="1"/>
</dbReference>
<protein>
    <recommendedName>
        <fullName evidence="3 10">Alpha-mannosidase</fullName>
        <ecNumber evidence="10">3.2.1.-</ecNumber>
    </recommendedName>
</protein>
<dbReference type="Proteomes" id="UP001549921">
    <property type="component" value="Unassembled WGS sequence"/>
</dbReference>
<dbReference type="CDD" id="cd10810">
    <property type="entry name" value="GH38N_AMII_LAM_like"/>
    <property type="match status" value="1"/>
</dbReference>
<dbReference type="EC" id="3.2.1.-" evidence="10"/>
<dbReference type="Pfam" id="PF07748">
    <property type="entry name" value="Glyco_hydro_38C"/>
    <property type="match status" value="1"/>
</dbReference>
<evidence type="ECO:0000256" key="6">
    <source>
        <dbReference type="ARBA" id="ARBA00022833"/>
    </source>
</evidence>
<dbReference type="SMART" id="SM00872">
    <property type="entry name" value="Alpha-mann_mid"/>
    <property type="match status" value="1"/>
</dbReference>
<dbReference type="Pfam" id="PF01074">
    <property type="entry name" value="Glyco_hydro_38N"/>
    <property type="match status" value="1"/>
</dbReference>
<comment type="similarity">
    <text evidence="2 10">Belongs to the glycosyl hydrolase 38 family.</text>
</comment>
<dbReference type="FunFam" id="1.20.1270.50:FF:000003">
    <property type="entry name" value="Alpha-mannosidase"/>
    <property type="match status" value="1"/>
</dbReference>
<dbReference type="InterPro" id="IPR048534">
    <property type="entry name" value="Man2a1-like_dom"/>
</dbReference>
<feature type="signal peptide" evidence="10">
    <location>
        <begin position="1"/>
        <end position="16"/>
    </location>
</feature>
<dbReference type="GO" id="GO:0004559">
    <property type="term" value="F:alpha-mannosidase activity"/>
    <property type="evidence" value="ECO:0007669"/>
    <property type="project" value="UniProtKB-EC"/>
</dbReference>
<dbReference type="InterPro" id="IPR037094">
    <property type="entry name" value="Glyco_hydro_38_cen_sf"/>
</dbReference>
<comment type="caution">
    <text evidence="12">The sequence shown here is derived from an EMBL/GenBank/DDBJ whole genome shotgun (WGS) entry which is preliminary data.</text>
</comment>
<feature type="chain" id="PRO_5044535207" description="Alpha-mannosidase" evidence="10">
    <location>
        <begin position="17"/>
        <end position="1103"/>
    </location>
</feature>
<dbReference type="InterPro" id="IPR015341">
    <property type="entry name" value="Glyco_hydro_38_cen"/>
</dbReference>
<dbReference type="InterPro" id="IPR027291">
    <property type="entry name" value="Glyco_hydro_38_N_sf"/>
</dbReference>
<keyword evidence="6 10" id="KW-0862">Zinc</keyword>
<dbReference type="Gene3D" id="3.20.110.10">
    <property type="entry name" value="Glycoside hydrolase 38, N terminal domain"/>
    <property type="match status" value="1"/>
</dbReference>
<evidence type="ECO:0000313" key="13">
    <source>
        <dbReference type="Proteomes" id="UP001549921"/>
    </source>
</evidence>
<sequence length="1103" mass="126441">MLRLILLLFVSWAVEAGPTRKESDAYEACTKPRAGVLNVHIVPHTHDDVGWLKTVDQYYYGMNNSIQKAGVQYIIDSVVKELWEKEDRRFVYVETAFFWKWWSLQPKSVQDKVTTLVNEGRLKFAGGAWSMNDEATTYYQSTIDQFTWGLSKLHDAFGNRARPVVGWQIDPFGHSREFASLLAAMGYDGLFLGRIDYQDKQNREQKKMMEMVWRGDDSLGHSSDIFTGVLFNTYSPPKGFCFDVLCNDDPIIDDPNSPDYNVDRRVSDFIDYVKAQSNSYRTNNVIITMGGDFTYQQAGMWYENLDKLIQYGNLKAAKDGLNVTMFYSTPDCYLKAVRDSNPVLPLKQDDFFPYASDPHAYWTGYFTSRPTVKYLEAQTNTYLQVVKQLQVLAGLENHNRAVLDELKSVMGVMQHHDAVTGTEKQHVTRDYVRMVSRAVEDAHMIVTQALNRSILGGDASFELEFDRCHFNESRCKTTEEATGNMIITIYNPLAWSVVSPVNIPTVDEEYEIKDGKGVVQTIQVTNIPDTVLNMPSRVSKSKKEITFLATLPPLGYKSYYMSKKPKRNIRNVKYEEVPDIDEYFEKIRKKNYAEIALEGGEFEDNNVVFLTNIPDEPKKGSSYNYINSDKRAKALLKTKKGSKDRNVEEFEKLFDEQKIKPKRHRPEENPYPSMSGEEMRMLSDDPMVVERFTYDELADEANQQSVSAPKMKSLQYTNKIYNLSASHWYYPAAVGNNRVFENRSSGAYIFRPDAESPIQLRAKDNQLTEGAVFIENRFTTHDNAAFTYRTYKDDRIKFDELDFIVGPIDISDDIGKEYIVRYESNIISNGEFYTDSNGRQMIKRKLNKRPAWNLTLEEPVAGNYYPVVAAASLKDDSNFQLTVLPDRAVGAASLQEGCIEIMIHRRLLHDDAFGVDEALNETEYGKGLVVRGTHRFFFTIDPVTFKDVLEMRLRPQVFVSDAKDLNYGSWMNLNNEKSWLQAPLPDGVHFLTLEPFGIEGQHQLLIRLENYLDESESSSRVVDLGQLLTISSFNSVGEKALAADRGVKEKWSWSTIEEFSESFNDQYGSSKPVRKAHEKSKKSDDSYKVNLDAKQIRTFVVTY</sequence>
<evidence type="ECO:0000256" key="10">
    <source>
        <dbReference type="RuleBase" id="RU361199"/>
    </source>
</evidence>
<keyword evidence="4 10" id="KW-0479">Metal-binding</keyword>
<evidence type="ECO:0000256" key="9">
    <source>
        <dbReference type="ARBA" id="ARBA00023295"/>
    </source>
</evidence>
<evidence type="ECO:0000256" key="2">
    <source>
        <dbReference type="ARBA" id="ARBA00009792"/>
    </source>
</evidence>
<dbReference type="Pfam" id="PF21260">
    <property type="entry name" value="Laman-like_dom"/>
    <property type="match status" value="1"/>
</dbReference>
<gene>
    <name evidence="12" type="ORF">ABMA28_012718</name>
</gene>
<name>A0ABD0S4T4_LOXSC</name>
<dbReference type="AlphaFoldDB" id="A0ABD0S4T4"/>
<comment type="catalytic activity">
    <reaction evidence="1">
        <text>Hydrolysis of terminal, non-reducing alpha-D-mannose residues in alpha-D-mannosides.</text>
        <dbReference type="EC" id="3.2.1.24"/>
    </reaction>
</comment>
<dbReference type="InterPro" id="IPR050843">
    <property type="entry name" value="Glycosyl_Hydrlase_38"/>
</dbReference>
<dbReference type="SUPFAM" id="SSF88713">
    <property type="entry name" value="Glycoside hydrolase/deacetylase"/>
    <property type="match status" value="1"/>
</dbReference>
<dbReference type="FunFam" id="1.20.1270.50:FF:000002">
    <property type="entry name" value="Alpha-mannosidase"/>
    <property type="match status" value="1"/>
</dbReference>
<keyword evidence="10" id="KW-0732">Signal</keyword>
<evidence type="ECO:0000256" key="7">
    <source>
        <dbReference type="ARBA" id="ARBA00023157"/>
    </source>
</evidence>
<dbReference type="InterPro" id="IPR000602">
    <property type="entry name" value="Glyco_hydro_38_N"/>
</dbReference>
<dbReference type="InterPro" id="IPR028995">
    <property type="entry name" value="Glyco_hydro_57/38_cen_sf"/>
</dbReference>
<keyword evidence="9 10" id="KW-0326">Glycosidase</keyword>
<proteinExistence type="inferred from homology"/>
<organism evidence="12 13">
    <name type="scientific">Loxostege sticticalis</name>
    <name type="common">Beet webworm moth</name>
    <dbReference type="NCBI Taxonomy" id="481309"/>
    <lineage>
        <taxon>Eukaryota</taxon>
        <taxon>Metazoa</taxon>
        <taxon>Ecdysozoa</taxon>
        <taxon>Arthropoda</taxon>
        <taxon>Hexapoda</taxon>
        <taxon>Insecta</taxon>
        <taxon>Pterygota</taxon>
        <taxon>Neoptera</taxon>
        <taxon>Endopterygota</taxon>
        <taxon>Lepidoptera</taxon>
        <taxon>Glossata</taxon>
        <taxon>Ditrysia</taxon>
        <taxon>Pyraloidea</taxon>
        <taxon>Crambidae</taxon>
        <taxon>Pyraustinae</taxon>
        <taxon>Loxostege</taxon>
    </lineage>
</organism>
<dbReference type="InterPro" id="IPR011682">
    <property type="entry name" value="Glyco_hydro_38_C"/>
</dbReference>
<dbReference type="InterPro" id="IPR011013">
    <property type="entry name" value="Gal_mutarotase_sf_dom"/>
</dbReference>
<dbReference type="PANTHER" id="PTHR11607">
    <property type="entry name" value="ALPHA-MANNOSIDASE"/>
    <property type="match status" value="1"/>
</dbReference>
<dbReference type="Pfam" id="PF09261">
    <property type="entry name" value="Alpha-mann_mid"/>
    <property type="match status" value="1"/>
</dbReference>
<evidence type="ECO:0000259" key="11">
    <source>
        <dbReference type="SMART" id="SM00872"/>
    </source>
</evidence>
<comment type="cofactor">
    <cofactor evidence="10">
        <name>Zn(2+)</name>
        <dbReference type="ChEBI" id="CHEBI:29105"/>
    </cofactor>
    <text evidence="10">Binds 1 zinc ion per subunit.</text>
</comment>
<feature type="domain" description="Glycoside hydrolase family 38 central" evidence="11">
    <location>
        <begin position="360"/>
        <end position="435"/>
    </location>
</feature>
<dbReference type="InterPro" id="IPR013780">
    <property type="entry name" value="Glyco_hydro_b"/>
</dbReference>
<evidence type="ECO:0000256" key="5">
    <source>
        <dbReference type="ARBA" id="ARBA00022801"/>
    </source>
</evidence>
<dbReference type="PANTHER" id="PTHR11607:SF3">
    <property type="entry name" value="LYSOSOMAL ALPHA-MANNOSIDASE"/>
    <property type="match status" value="1"/>
</dbReference>
<evidence type="ECO:0000256" key="1">
    <source>
        <dbReference type="ARBA" id="ARBA00000365"/>
    </source>
</evidence>
<dbReference type="Gene3D" id="2.70.98.30">
    <property type="entry name" value="Golgi alpha-mannosidase II, domain 4"/>
    <property type="match status" value="1"/>
</dbReference>
<dbReference type="Gene3D" id="2.60.40.1360">
    <property type="match status" value="1"/>
</dbReference>
<dbReference type="SUPFAM" id="SSF74650">
    <property type="entry name" value="Galactose mutarotase-like"/>
    <property type="match status" value="2"/>
</dbReference>
<keyword evidence="8" id="KW-0325">Glycoprotein</keyword>
<accession>A0ABD0S4T4</accession>
<evidence type="ECO:0000256" key="4">
    <source>
        <dbReference type="ARBA" id="ARBA00022723"/>
    </source>
</evidence>
<dbReference type="EMBL" id="JBEDNZ010000030">
    <property type="protein sequence ID" value="KAL0809090.1"/>
    <property type="molecule type" value="Genomic_DNA"/>
</dbReference>
<evidence type="ECO:0000256" key="8">
    <source>
        <dbReference type="ARBA" id="ARBA00023180"/>
    </source>
</evidence>
<dbReference type="InterPro" id="IPR011330">
    <property type="entry name" value="Glyco_hydro/deAcase_b/a-brl"/>
</dbReference>
<dbReference type="GO" id="GO:0046872">
    <property type="term" value="F:metal ion binding"/>
    <property type="evidence" value="ECO:0007669"/>
    <property type="project" value="UniProtKB-KW"/>
</dbReference>
<dbReference type="FunFam" id="3.20.110.10:FF:000001">
    <property type="entry name" value="Alpha-mannosidase"/>
    <property type="match status" value="1"/>
</dbReference>